<sequence>MEDKNSRANDVGLVSHYQLENGSSQFVFFDVEDGTVAALVKYSLSFFTENFVKILASCDGLLLLSGYKEDNSCYYVFNPLTRNSDMIPQPSIKGYIVRVGLAYDGCQYQVVLVESSSSSILEFQVFSSDTGKWRHQSSNLSCPASLPEFEFQELGVAPLYSNGAIHWEISGYLLVYKVQCSHCELHELPNLFEDWCWQSTMTYRRCLCESGGRVYYCYTDLDGFHVWCLVKDHEHNLSMLYSEAANDPKRFSWRLVHSMNHEIFILRHQSFFGQFTDWEPYKIAPFAYSDNKQTIYLQLPGIVASYNIDKEILASSVCTYTYPADDFNCCSFLPFAIKPEAEVELLANREMGLHLPLAQVEQLSFCVMLSPRDDSEL</sequence>
<gene>
    <name evidence="1" type="ORF">L6164_030872</name>
</gene>
<organism evidence="1 2">
    <name type="scientific">Bauhinia variegata</name>
    <name type="common">Purple orchid tree</name>
    <name type="synonym">Phanera variegata</name>
    <dbReference type="NCBI Taxonomy" id="167791"/>
    <lineage>
        <taxon>Eukaryota</taxon>
        <taxon>Viridiplantae</taxon>
        <taxon>Streptophyta</taxon>
        <taxon>Embryophyta</taxon>
        <taxon>Tracheophyta</taxon>
        <taxon>Spermatophyta</taxon>
        <taxon>Magnoliopsida</taxon>
        <taxon>eudicotyledons</taxon>
        <taxon>Gunneridae</taxon>
        <taxon>Pentapetalae</taxon>
        <taxon>rosids</taxon>
        <taxon>fabids</taxon>
        <taxon>Fabales</taxon>
        <taxon>Fabaceae</taxon>
        <taxon>Cercidoideae</taxon>
        <taxon>Cercideae</taxon>
        <taxon>Bauhiniinae</taxon>
        <taxon>Bauhinia</taxon>
    </lineage>
</organism>
<name>A0ACB9LDQ4_BAUVA</name>
<dbReference type="Proteomes" id="UP000828941">
    <property type="component" value="Chromosome 12"/>
</dbReference>
<reference evidence="1 2" key="1">
    <citation type="journal article" date="2022" name="DNA Res.">
        <title>Chromosomal-level genome assembly of the orchid tree Bauhinia variegata (Leguminosae; Cercidoideae) supports the allotetraploid origin hypothesis of Bauhinia.</title>
        <authorList>
            <person name="Zhong Y."/>
            <person name="Chen Y."/>
            <person name="Zheng D."/>
            <person name="Pang J."/>
            <person name="Liu Y."/>
            <person name="Luo S."/>
            <person name="Meng S."/>
            <person name="Qian L."/>
            <person name="Wei D."/>
            <person name="Dai S."/>
            <person name="Zhou R."/>
        </authorList>
    </citation>
    <scope>NUCLEOTIDE SEQUENCE [LARGE SCALE GENOMIC DNA]</scope>
    <source>
        <strain evidence="1">BV-YZ2020</strain>
    </source>
</reference>
<keyword evidence="2" id="KW-1185">Reference proteome</keyword>
<accession>A0ACB9LDQ4</accession>
<comment type="caution">
    <text evidence="1">The sequence shown here is derived from an EMBL/GenBank/DDBJ whole genome shotgun (WGS) entry which is preliminary data.</text>
</comment>
<evidence type="ECO:0000313" key="2">
    <source>
        <dbReference type="Proteomes" id="UP000828941"/>
    </source>
</evidence>
<proteinExistence type="predicted"/>
<evidence type="ECO:0000313" key="1">
    <source>
        <dbReference type="EMBL" id="KAI4307715.1"/>
    </source>
</evidence>
<dbReference type="EMBL" id="CM039437">
    <property type="protein sequence ID" value="KAI4307715.1"/>
    <property type="molecule type" value="Genomic_DNA"/>
</dbReference>
<protein>
    <submittedName>
        <fullName evidence="1">Uncharacterized protein</fullName>
    </submittedName>
</protein>